<sequence length="36" mass="4227">MHKSAFQTAITVQNAYRLSHNFFYLGCFYTIVLVIE</sequence>
<evidence type="ECO:0000313" key="1">
    <source>
        <dbReference type="EMBL" id="SVC85904.1"/>
    </source>
</evidence>
<reference evidence="1" key="1">
    <citation type="submission" date="2018-05" db="EMBL/GenBank/DDBJ databases">
        <authorList>
            <person name="Lanie J.A."/>
            <person name="Ng W.-L."/>
            <person name="Kazmierczak K.M."/>
            <person name="Andrzejewski T.M."/>
            <person name="Davidsen T.M."/>
            <person name="Wayne K.J."/>
            <person name="Tettelin H."/>
            <person name="Glass J.I."/>
            <person name="Rusch D."/>
            <person name="Podicherti R."/>
            <person name="Tsui H.-C.T."/>
            <person name="Winkler M.E."/>
        </authorList>
    </citation>
    <scope>NUCLEOTIDE SEQUENCE</scope>
</reference>
<dbReference type="AlphaFoldDB" id="A0A382QK48"/>
<proteinExistence type="predicted"/>
<organism evidence="1">
    <name type="scientific">marine metagenome</name>
    <dbReference type="NCBI Taxonomy" id="408172"/>
    <lineage>
        <taxon>unclassified sequences</taxon>
        <taxon>metagenomes</taxon>
        <taxon>ecological metagenomes</taxon>
    </lineage>
</organism>
<name>A0A382QK48_9ZZZZ</name>
<accession>A0A382QK48</accession>
<dbReference type="EMBL" id="UINC01115118">
    <property type="protein sequence ID" value="SVC85904.1"/>
    <property type="molecule type" value="Genomic_DNA"/>
</dbReference>
<protein>
    <submittedName>
        <fullName evidence="1">Uncharacterized protein</fullName>
    </submittedName>
</protein>
<gene>
    <name evidence="1" type="ORF">METZ01_LOCUS338758</name>
</gene>